<protein>
    <submittedName>
        <fullName evidence="8">Integrase family protein</fullName>
    </submittedName>
</protein>
<dbReference type="Gene3D" id="1.10.150.130">
    <property type="match status" value="1"/>
</dbReference>
<evidence type="ECO:0000313" key="9">
    <source>
        <dbReference type="Proteomes" id="UP000002601"/>
    </source>
</evidence>
<dbReference type="PANTHER" id="PTHR30349:SF41">
    <property type="entry name" value="INTEGRASE_RECOMBINASE PROTEIN MJ0367-RELATED"/>
    <property type="match status" value="1"/>
</dbReference>
<proteinExistence type="inferred from homology"/>
<dbReference type="AlphaFoldDB" id="C6BT31"/>
<evidence type="ECO:0000259" key="6">
    <source>
        <dbReference type="PROSITE" id="PS51898"/>
    </source>
</evidence>
<feature type="domain" description="Core-binding (CB)" evidence="7">
    <location>
        <begin position="1"/>
        <end position="85"/>
    </location>
</feature>
<dbReference type="Pfam" id="PF02899">
    <property type="entry name" value="Phage_int_SAM_1"/>
    <property type="match status" value="1"/>
</dbReference>
<evidence type="ECO:0000256" key="4">
    <source>
        <dbReference type="ARBA" id="ARBA00023172"/>
    </source>
</evidence>
<dbReference type="KEGG" id="dsa:Desal_1673"/>
<evidence type="ECO:0000256" key="3">
    <source>
        <dbReference type="ARBA" id="ARBA00023125"/>
    </source>
</evidence>
<keyword evidence="9" id="KW-1185">Reference proteome</keyword>
<feature type="domain" description="Tyr recombinase" evidence="6">
    <location>
        <begin position="107"/>
        <end position="298"/>
    </location>
</feature>
<gene>
    <name evidence="8" type="ordered locus">Desal_1673</name>
</gene>
<dbReference type="GO" id="GO:0015074">
    <property type="term" value="P:DNA integration"/>
    <property type="evidence" value="ECO:0007669"/>
    <property type="project" value="UniProtKB-KW"/>
</dbReference>
<dbReference type="Gene3D" id="1.10.443.10">
    <property type="entry name" value="Intergrase catalytic core"/>
    <property type="match status" value="1"/>
</dbReference>
<dbReference type="InterPro" id="IPR050090">
    <property type="entry name" value="Tyrosine_recombinase_XerCD"/>
</dbReference>
<dbReference type="PROSITE" id="PS51900">
    <property type="entry name" value="CB"/>
    <property type="match status" value="1"/>
</dbReference>
<dbReference type="InterPro" id="IPR002104">
    <property type="entry name" value="Integrase_catalytic"/>
</dbReference>
<keyword evidence="4" id="KW-0233">DNA recombination</keyword>
<dbReference type="GO" id="GO:0006310">
    <property type="term" value="P:DNA recombination"/>
    <property type="evidence" value="ECO:0007669"/>
    <property type="project" value="UniProtKB-KW"/>
</dbReference>
<sequence>MKLNFAIKTFLQYCSLERSLSSLTLQAYRKDLSQFGETIDLNNVEVINIDKESIRTYLSNINHNYKPKTLKRKLATLKSFFNFLEREDLIPFSPFRKLHIKIDRSKELPKIIKETSLSRILKYAYLEKEKFDHKSKAYREITRDICVIELLFATGIRVSELCSISPSEIDLKNKKLIINGKGNKQRLIPLCENNSLKILKEYSLLYQYALHDSTSFFLNRDLKPLSDQSVRRIIKKYSEIAGVTETITPHMFRHTIATMLLENGVDIRNIQTLLGHSSLSVTEIYTHVSLSSQRDILAKKHPRRKIR</sequence>
<dbReference type="Pfam" id="PF00589">
    <property type="entry name" value="Phage_integrase"/>
    <property type="match status" value="1"/>
</dbReference>
<dbReference type="PROSITE" id="PS51898">
    <property type="entry name" value="TYR_RECOMBINASE"/>
    <property type="match status" value="1"/>
</dbReference>
<dbReference type="SUPFAM" id="SSF56349">
    <property type="entry name" value="DNA breaking-rejoining enzymes"/>
    <property type="match status" value="1"/>
</dbReference>
<dbReference type="HOGENOM" id="CLU_027562_9_0_7"/>
<keyword evidence="2" id="KW-0229">DNA integration</keyword>
<dbReference type="STRING" id="526222.Desal_1673"/>
<dbReference type="InterPro" id="IPR044068">
    <property type="entry name" value="CB"/>
</dbReference>
<evidence type="ECO:0000256" key="5">
    <source>
        <dbReference type="PROSITE-ProRule" id="PRU01248"/>
    </source>
</evidence>
<evidence type="ECO:0000259" key="7">
    <source>
        <dbReference type="PROSITE" id="PS51900"/>
    </source>
</evidence>
<dbReference type="InterPro" id="IPR011010">
    <property type="entry name" value="DNA_brk_join_enz"/>
</dbReference>
<organism evidence="8 9">
    <name type="scientific">Maridesulfovibrio salexigens (strain ATCC 14822 / DSM 2638 / NCIMB 8403 / VKM B-1763)</name>
    <name type="common">Desulfovibrio salexigens</name>
    <dbReference type="NCBI Taxonomy" id="526222"/>
    <lineage>
        <taxon>Bacteria</taxon>
        <taxon>Pseudomonadati</taxon>
        <taxon>Thermodesulfobacteriota</taxon>
        <taxon>Desulfovibrionia</taxon>
        <taxon>Desulfovibrionales</taxon>
        <taxon>Desulfovibrionaceae</taxon>
        <taxon>Maridesulfovibrio</taxon>
    </lineage>
</organism>
<comment type="similarity">
    <text evidence="1">Belongs to the 'phage' integrase family.</text>
</comment>
<dbReference type="OrthoDB" id="283809at2"/>
<dbReference type="GO" id="GO:0003677">
    <property type="term" value="F:DNA binding"/>
    <property type="evidence" value="ECO:0007669"/>
    <property type="project" value="UniProtKB-UniRule"/>
</dbReference>
<evidence type="ECO:0000313" key="8">
    <source>
        <dbReference type="EMBL" id="ACS79735.1"/>
    </source>
</evidence>
<dbReference type="InterPro" id="IPR010998">
    <property type="entry name" value="Integrase_recombinase_N"/>
</dbReference>
<evidence type="ECO:0000256" key="1">
    <source>
        <dbReference type="ARBA" id="ARBA00008857"/>
    </source>
</evidence>
<dbReference type="Proteomes" id="UP000002601">
    <property type="component" value="Chromosome"/>
</dbReference>
<dbReference type="eggNOG" id="COG4974">
    <property type="taxonomic scope" value="Bacteria"/>
</dbReference>
<dbReference type="InterPro" id="IPR004107">
    <property type="entry name" value="Integrase_SAM-like_N"/>
</dbReference>
<dbReference type="RefSeq" id="WP_015851551.1">
    <property type="nucleotide sequence ID" value="NC_012881.1"/>
</dbReference>
<dbReference type="EMBL" id="CP001649">
    <property type="protein sequence ID" value="ACS79735.1"/>
    <property type="molecule type" value="Genomic_DNA"/>
</dbReference>
<dbReference type="PANTHER" id="PTHR30349">
    <property type="entry name" value="PHAGE INTEGRASE-RELATED"/>
    <property type="match status" value="1"/>
</dbReference>
<keyword evidence="3 5" id="KW-0238">DNA-binding</keyword>
<reference evidence="8 9" key="1">
    <citation type="submission" date="2009-06" db="EMBL/GenBank/DDBJ databases">
        <title>Complete sequence of Desulfovibrio salexigens DSM 2638.</title>
        <authorList>
            <consortium name="US DOE Joint Genome Institute"/>
            <person name="Lucas S."/>
            <person name="Copeland A."/>
            <person name="Lapidus A."/>
            <person name="Glavina del Rio T."/>
            <person name="Tice H."/>
            <person name="Bruce D."/>
            <person name="Goodwin L."/>
            <person name="Pitluck S."/>
            <person name="Munk A.C."/>
            <person name="Brettin T."/>
            <person name="Detter J.C."/>
            <person name="Han C."/>
            <person name="Tapia R."/>
            <person name="Larimer F."/>
            <person name="Land M."/>
            <person name="Hauser L."/>
            <person name="Kyrpides N."/>
            <person name="Anderson I."/>
            <person name="Wall J.D."/>
            <person name="Arkin A.P."/>
            <person name="Dehal P."/>
            <person name="Chivian D."/>
            <person name="Giles B."/>
            <person name="Hazen T.C."/>
        </authorList>
    </citation>
    <scope>NUCLEOTIDE SEQUENCE [LARGE SCALE GENOMIC DNA]</scope>
    <source>
        <strain evidence="9">ATCC 14822 / DSM 2638 / NCIMB 8403 / VKM B-1763</strain>
    </source>
</reference>
<dbReference type="InterPro" id="IPR013762">
    <property type="entry name" value="Integrase-like_cat_sf"/>
</dbReference>
<evidence type="ECO:0000256" key="2">
    <source>
        <dbReference type="ARBA" id="ARBA00022908"/>
    </source>
</evidence>
<name>C6BT31_MARSD</name>
<accession>C6BT31</accession>